<comment type="function">
    <text evidence="2">May have a role in the cell cycle.</text>
</comment>
<accession>A0A4D9DEQ7</accession>
<name>A0A4D9DEQ7_9STRA</name>
<dbReference type="Pfam" id="PF01133">
    <property type="entry name" value="ER"/>
    <property type="match status" value="1"/>
</dbReference>
<dbReference type="Gene3D" id="3.30.2260.10">
    <property type="entry name" value="Enhancer of rudimentary"/>
    <property type="match status" value="1"/>
</dbReference>
<gene>
    <name evidence="3" type="ORF">NSK_001481</name>
</gene>
<comment type="similarity">
    <text evidence="1 2">Belongs to the E(R) family.</text>
</comment>
<protein>
    <recommendedName>
        <fullName evidence="2">Enhancer of rudimentary homolog</fullName>
    </recommendedName>
</protein>
<dbReference type="OrthoDB" id="7887808at2759"/>
<dbReference type="SUPFAM" id="SSF143875">
    <property type="entry name" value="ERH-like"/>
    <property type="match status" value="1"/>
</dbReference>
<evidence type="ECO:0000313" key="4">
    <source>
        <dbReference type="Proteomes" id="UP000355283"/>
    </source>
</evidence>
<dbReference type="InterPro" id="IPR035912">
    <property type="entry name" value="EHR_sf"/>
</dbReference>
<sequence length="105" mass="12184">MASRHTILLVQPTRAASSRTFFDFPTVYEAMDEVVKMYEKQLKQLNPSIPHITYDITHLLRFVDDLVDLSALVFDPRTKQYSPHSKEWVKSKIYENLKQQAGGGR</sequence>
<organism evidence="3 4">
    <name type="scientific">Nannochloropsis salina CCMP1776</name>
    <dbReference type="NCBI Taxonomy" id="1027361"/>
    <lineage>
        <taxon>Eukaryota</taxon>
        <taxon>Sar</taxon>
        <taxon>Stramenopiles</taxon>
        <taxon>Ochrophyta</taxon>
        <taxon>Eustigmatophyceae</taxon>
        <taxon>Eustigmatales</taxon>
        <taxon>Monodopsidaceae</taxon>
        <taxon>Microchloropsis</taxon>
        <taxon>Microchloropsis salina</taxon>
    </lineage>
</organism>
<reference evidence="3 4" key="1">
    <citation type="submission" date="2019-01" db="EMBL/GenBank/DDBJ databases">
        <title>Nuclear Genome Assembly of the Microalgal Biofuel strain Nannochloropsis salina CCMP1776.</title>
        <authorList>
            <person name="Hovde B."/>
        </authorList>
    </citation>
    <scope>NUCLEOTIDE SEQUENCE [LARGE SCALE GENOMIC DNA]</scope>
    <source>
        <strain evidence="3 4">CCMP1776</strain>
    </source>
</reference>
<evidence type="ECO:0000313" key="3">
    <source>
        <dbReference type="EMBL" id="TFJ87149.1"/>
    </source>
</evidence>
<dbReference type="InterPro" id="IPR000781">
    <property type="entry name" value="ERH"/>
</dbReference>
<evidence type="ECO:0000256" key="1">
    <source>
        <dbReference type="ARBA" id="ARBA00007491"/>
    </source>
</evidence>
<dbReference type="EMBL" id="SDOX01000006">
    <property type="protein sequence ID" value="TFJ87149.1"/>
    <property type="molecule type" value="Genomic_DNA"/>
</dbReference>
<keyword evidence="2" id="KW-0131">Cell cycle</keyword>
<dbReference type="PIRSF" id="PIRSF016393">
    <property type="entry name" value="Enh_rudimentary"/>
    <property type="match status" value="1"/>
</dbReference>
<keyword evidence="4" id="KW-1185">Reference proteome</keyword>
<dbReference type="Proteomes" id="UP000355283">
    <property type="component" value="Unassembled WGS sequence"/>
</dbReference>
<evidence type="ECO:0000256" key="2">
    <source>
        <dbReference type="PIRNR" id="PIRNR016393"/>
    </source>
</evidence>
<proteinExistence type="inferred from homology"/>
<comment type="caution">
    <text evidence="3">The sequence shown here is derived from an EMBL/GenBank/DDBJ whole genome shotgun (WGS) entry which is preliminary data.</text>
</comment>
<dbReference type="AlphaFoldDB" id="A0A4D9DEQ7"/>
<dbReference type="PANTHER" id="PTHR12373:SF0">
    <property type="entry name" value="ENHANCER OF RUDIMENTARY HOMOLOG"/>
    <property type="match status" value="1"/>
</dbReference>
<dbReference type="PANTHER" id="PTHR12373">
    <property type="entry name" value="ENHANCER OF RUDIMENTARY ERH"/>
    <property type="match status" value="1"/>
</dbReference>